<dbReference type="Pfam" id="PF01494">
    <property type="entry name" value="FAD_binding_3"/>
    <property type="match status" value="1"/>
</dbReference>
<gene>
    <name evidence="9" type="ORF">SAMN04488557_3302</name>
</gene>
<dbReference type="RefSeq" id="WP_244531308.1">
    <property type="nucleotide sequence ID" value="NZ_FPCH01000003.1"/>
</dbReference>
<accession>A0A1I7NSY8</accession>
<evidence type="ECO:0000313" key="9">
    <source>
        <dbReference type="EMBL" id="SFV37712.1"/>
    </source>
</evidence>
<evidence type="ECO:0000256" key="4">
    <source>
        <dbReference type="ARBA" id="ARBA00022630"/>
    </source>
</evidence>
<dbReference type="GO" id="GO:0071949">
    <property type="term" value="F:FAD binding"/>
    <property type="evidence" value="ECO:0007669"/>
    <property type="project" value="InterPro"/>
</dbReference>
<protein>
    <submittedName>
        <fullName evidence="9">2-octaprenyl-3-methyl-6-methoxy-1,4-benzoquinol hydroxylase</fullName>
    </submittedName>
</protein>
<evidence type="ECO:0000256" key="6">
    <source>
        <dbReference type="ARBA" id="ARBA00023002"/>
    </source>
</evidence>
<dbReference type="InterPro" id="IPR002938">
    <property type="entry name" value="FAD-bd"/>
</dbReference>
<comment type="similarity">
    <text evidence="3">Belongs to the UbiH/COQ6 family.</text>
</comment>
<keyword evidence="5" id="KW-0274">FAD</keyword>
<sequence length="430" mass="45562">MREKQVAVAAQSGPVVQSVVRVLKFDVAIAGGSFAGLAVARGLAQALGPDIKIGVIERADLATTSAGSDSRAFAIWAGTKKILEGLGVWDAVSSDAQVVTSIEISDSNIDDAFRPSRVTYDAHTKDGSPAAYIVPATSLQAALYKSVANDSSISWIAPADVDGMLLGEYSSELTLRDGRVISAQLTIAADGRNSKLRDDAGIKTIGWAYPQTGIVARVKFEEPHGGVAIQHFLPGGPFAILPLPNNRACITWSADKDEAARMTALDDDDFLAELDRRIGGRFGAIALDGPRQSWPLDVRIARRLIAPRFALVGDAAHGVHPIAGQGVNLALRDAAAMIEVLADAGRLGIDFGNGTHLERYQRWRRFDSTMSATLYDSLNRAFAVDNMVLRAGRGAALGVLDRLPSLKDFIIAEAAGVTGDLPKLARGCPV</sequence>
<evidence type="ECO:0000259" key="8">
    <source>
        <dbReference type="Pfam" id="PF01494"/>
    </source>
</evidence>
<evidence type="ECO:0000256" key="5">
    <source>
        <dbReference type="ARBA" id="ARBA00022827"/>
    </source>
</evidence>
<dbReference type="NCBIfam" id="TIGR01988">
    <property type="entry name" value="Ubi-OHases"/>
    <property type="match status" value="1"/>
</dbReference>
<dbReference type="GO" id="GO:0006744">
    <property type="term" value="P:ubiquinone biosynthetic process"/>
    <property type="evidence" value="ECO:0007669"/>
    <property type="project" value="UniProtKB-UniPathway"/>
</dbReference>
<keyword evidence="6" id="KW-0560">Oxidoreductase</keyword>
<comment type="pathway">
    <text evidence="2">Cofactor biosynthesis; ubiquinone biosynthesis.</text>
</comment>
<comment type="cofactor">
    <cofactor evidence="1">
        <name>FAD</name>
        <dbReference type="ChEBI" id="CHEBI:57692"/>
    </cofactor>
</comment>
<feature type="domain" description="FAD-binding" evidence="8">
    <location>
        <begin position="25"/>
        <end position="343"/>
    </location>
</feature>
<evidence type="ECO:0000256" key="1">
    <source>
        <dbReference type="ARBA" id="ARBA00001974"/>
    </source>
</evidence>
<dbReference type="InterPro" id="IPR010971">
    <property type="entry name" value="UbiH/COQ6"/>
</dbReference>
<dbReference type="Gene3D" id="3.50.50.60">
    <property type="entry name" value="FAD/NAD(P)-binding domain"/>
    <property type="match status" value="2"/>
</dbReference>
<keyword evidence="7" id="KW-0503">Monooxygenase</keyword>
<dbReference type="AlphaFoldDB" id="A0A1I7NSY8"/>
<organism evidence="9 10">
    <name type="scientific">Hyphomicrobium facile</name>
    <dbReference type="NCBI Taxonomy" id="51670"/>
    <lineage>
        <taxon>Bacteria</taxon>
        <taxon>Pseudomonadati</taxon>
        <taxon>Pseudomonadota</taxon>
        <taxon>Alphaproteobacteria</taxon>
        <taxon>Hyphomicrobiales</taxon>
        <taxon>Hyphomicrobiaceae</taxon>
        <taxon>Hyphomicrobium</taxon>
    </lineage>
</organism>
<dbReference type="InterPro" id="IPR051205">
    <property type="entry name" value="UbiH/COQ6_monooxygenase"/>
</dbReference>
<dbReference type="PANTHER" id="PTHR43876">
    <property type="entry name" value="UBIQUINONE BIOSYNTHESIS MONOOXYGENASE COQ6, MITOCHONDRIAL"/>
    <property type="match status" value="1"/>
</dbReference>
<dbReference type="STRING" id="51670.SAMN04488557_3302"/>
<evidence type="ECO:0000256" key="2">
    <source>
        <dbReference type="ARBA" id="ARBA00004749"/>
    </source>
</evidence>
<name>A0A1I7NSY8_9HYPH</name>
<evidence type="ECO:0000256" key="7">
    <source>
        <dbReference type="ARBA" id="ARBA00023033"/>
    </source>
</evidence>
<keyword evidence="10" id="KW-1185">Reference proteome</keyword>
<dbReference type="GO" id="GO:0016705">
    <property type="term" value="F:oxidoreductase activity, acting on paired donors, with incorporation or reduction of molecular oxygen"/>
    <property type="evidence" value="ECO:0007669"/>
    <property type="project" value="InterPro"/>
</dbReference>
<dbReference type="GO" id="GO:0004497">
    <property type="term" value="F:monooxygenase activity"/>
    <property type="evidence" value="ECO:0007669"/>
    <property type="project" value="UniProtKB-KW"/>
</dbReference>
<evidence type="ECO:0000256" key="3">
    <source>
        <dbReference type="ARBA" id="ARBA00005349"/>
    </source>
</evidence>
<dbReference type="PRINTS" id="PR00420">
    <property type="entry name" value="RNGMNOXGNASE"/>
</dbReference>
<dbReference type="EMBL" id="FPCH01000003">
    <property type="protein sequence ID" value="SFV37712.1"/>
    <property type="molecule type" value="Genomic_DNA"/>
</dbReference>
<dbReference type="InterPro" id="IPR036188">
    <property type="entry name" value="FAD/NAD-bd_sf"/>
</dbReference>
<proteinExistence type="inferred from homology"/>
<evidence type="ECO:0000313" key="10">
    <source>
        <dbReference type="Proteomes" id="UP000199423"/>
    </source>
</evidence>
<dbReference type="Proteomes" id="UP000199423">
    <property type="component" value="Unassembled WGS sequence"/>
</dbReference>
<reference evidence="10" key="1">
    <citation type="submission" date="2016-10" db="EMBL/GenBank/DDBJ databases">
        <authorList>
            <person name="Varghese N."/>
            <person name="Submissions S."/>
        </authorList>
    </citation>
    <scope>NUCLEOTIDE SEQUENCE [LARGE SCALE GENOMIC DNA]</scope>
    <source>
        <strain evidence="10">DSM 1565</strain>
    </source>
</reference>
<dbReference type="PANTHER" id="PTHR43876:SF7">
    <property type="entry name" value="UBIQUINONE BIOSYNTHESIS MONOOXYGENASE COQ6, MITOCHONDRIAL"/>
    <property type="match status" value="1"/>
</dbReference>
<dbReference type="UniPathway" id="UPA00232"/>
<keyword evidence="4" id="KW-0285">Flavoprotein</keyword>
<dbReference type="SUPFAM" id="SSF51905">
    <property type="entry name" value="FAD/NAD(P)-binding domain"/>
    <property type="match status" value="1"/>
</dbReference>